<evidence type="ECO:0000313" key="3">
    <source>
        <dbReference type="EMBL" id="TWU47457.1"/>
    </source>
</evidence>
<dbReference type="EMBL" id="SJPW01000007">
    <property type="protein sequence ID" value="TWU47457.1"/>
    <property type="molecule type" value="Genomic_DNA"/>
</dbReference>
<protein>
    <submittedName>
        <fullName evidence="3">Uncharacterized protein</fullName>
    </submittedName>
</protein>
<evidence type="ECO:0000256" key="2">
    <source>
        <dbReference type="SAM" id="SignalP"/>
    </source>
</evidence>
<comment type="caution">
    <text evidence="3">The sequence shown here is derived from an EMBL/GenBank/DDBJ whole genome shotgun (WGS) entry which is preliminary data.</text>
</comment>
<feature type="chain" id="PRO_5023000998" evidence="2">
    <location>
        <begin position="30"/>
        <end position="171"/>
    </location>
</feature>
<feature type="compositionally biased region" description="Basic and acidic residues" evidence="1">
    <location>
        <begin position="38"/>
        <end position="65"/>
    </location>
</feature>
<feature type="compositionally biased region" description="Low complexity" evidence="1">
    <location>
        <begin position="28"/>
        <end position="37"/>
    </location>
</feature>
<keyword evidence="4" id="KW-1185">Reference proteome</keyword>
<evidence type="ECO:0000256" key="1">
    <source>
        <dbReference type="SAM" id="MobiDB-lite"/>
    </source>
</evidence>
<accession>A0A5C6EHD7</accession>
<dbReference type="AlphaFoldDB" id="A0A5C6EHD7"/>
<reference evidence="3 4" key="1">
    <citation type="submission" date="2019-02" db="EMBL/GenBank/DDBJ databases">
        <title>Deep-cultivation of Planctomycetes and their phenomic and genomic characterization uncovers novel biology.</title>
        <authorList>
            <person name="Wiegand S."/>
            <person name="Jogler M."/>
            <person name="Boedeker C."/>
            <person name="Pinto D."/>
            <person name="Vollmers J."/>
            <person name="Rivas-Marin E."/>
            <person name="Kohn T."/>
            <person name="Peeters S.H."/>
            <person name="Heuer A."/>
            <person name="Rast P."/>
            <person name="Oberbeckmann S."/>
            <person name="Bunk B."/>
            <person name="Jeske O."/>
            <person name="Meyerdierks A."/>
            <person name="Storesund J.E."/>
            <person name="Kallscheuer N."/>
            <person name="Luecker S."/>
            <person name="Lage O.M."/>
            <person name="Pohl T."/>
            <person name="Merkel B.J."/>
            <person name="Hornburger P."/>
            <person name="Mueller R.-W."/>
            <person name="Bruemmer F."/>
            <person name="Labrenz M."/>
            <person name="Spormann A.M."/>
            <person name="Op Den Camp H."/>
            <person name="Overmann J."/>
            <person name="Amann R."/>
            <person name="Jetten M.S.M."/>
            <person name="Mascher T."/>
            <person name="Medema M.H."/>
            <person name="Devos D.P."/>
            <person name="Kaster A.-K."/>
            <person name="Ovreas L."/>
            <person name="Rohde M."/>
            <person name="Galperin M.Y."/>
            <person name="Jogler C."/>
        </authorList>
    </citation>
    <scope>NUCLEOTIDE SEQUENCE [LARGE SCALE GENOMIC DNA]</scope>
    <source>
        <strain evidence="3 4">Poly51</strain>
    </source>
</reference>
<name>A0A5C6EHD7_9BACT</name>
<proteinExistence type="predicted"/>
<feature type="region of interest" description="Disordered" evidence="1">
    <location>
        <begin position="27"/>
        <end position="77"/>
    </location>
</feature>
<feature type="signal peptide" evidence="2">
    <location>
        <begin position="1"/>
        <end position="29"/>
    </location>
</feature>
<evidence type="ECO:0000313" key="4">
    <source>
        <dbReference type="Proteomes" id="UP000318288"/>
    </source>
</evidence>
<organism evidence="3 4">
    <name type="scientific">Rubripirellula tenax</name>
    <dbReference type="NCBI Taxonomy" id="2528015"/>
    <lineage>
        <taxon>Bacteria</taxon>
        <taxon>Pseudomonadati</taxon>
        <taxon>Planctomycetota</taxon>
        <taxon>Planctomycetia</taxon>
        <taxon>Pirellulales</taxon>
        <taxon>Pirellulaceae</taxon>
        <taxon>Rubripirellula</taxon>
    </lineage>
</organism>
<keyword evidence="2" id="KW-0732">Signal</keyword>
<gene>
    <name evidence="3" type="ORF">Poly51_52570</name>
</gene>
<dbReference type="Proteomes" id="UP000318288">
    <property type="component" value="Unassembled WGS sequence"/>
</dbReference>
<sequence precursor="true">MANIRPLFAVIFVLTVSLVLTPGCGTKTAAPAPASTSGDHDHDDHNHGDHDDHDHDDHAGHDHAAHGPNGGHMVDLTGGAHAEWAHNDDQELLAVYPENADQVTGVEMKTTIQGETTVYPFEKADDDSMTVYSLTSPELLTAIKMGDAVETVLVITTKEGEATGKVVHHAH</sequence>
<dbReference type="RefSeq" id="WP_186775794.1">
    <property type="nucleotide sequence ID" value="NZ_SJPW01000007.1"/>
</dbReference>